<feature type="region of interest" description="Disordered" evidence="1">
    <location>
        <begin position="217"/>
        <end position="242"/>
    </location>
</feature>
<name>A0AAN8A1B3_9PEZI</name>
<dbReference type="Proteomes" id="UP001310594">
    <property type="component" value="Unassembled WGS sequence"/>
</dbReference>
<feature type="compositionally biased region" description="Low complexity" evidence="1">
    <location>
        <begin position="229"/>
        <end position="242"/>
    </location>
</feature>
<evidence type="ECO:0000256" key="1">
    <source>
        <dbReference type="SAM" id="MobiDB-lite"/>
    </source>
</evidence>
<reference evidence="2" key="1">
    <citation type="submission" date="2023-08" db="EMBL/GenBank/DDBJ databases">
        <title>Black Yeasts Isolated from many extreme environments.</title>
        <authorList>
            <person name="Coleine C."/>
            <person name="Stajich J.E."/>
            <person name="Selbmann L."/>
        </authorList>
    </citation>
    <scope>NUCLEOTIDE SEQUENCE</scope>
    <source>
        <strain evidence="2">CCFEE 5810</strain>
    </source>
</reference>
<dbReference type="AlphaFoldDB" id="A0AAN8A1B3"/>
<evidence type="ECO:0000313" key="2">
    <source>
        <dbReference type="EMBL" id="KAK5694761.1"/>
    </source>
</evidence>
<comment type="caution">
    <text evidence="2">The sequence shown here is derived from an EMBL/GenBank/DDBJ whole genome shotgun (WGS) entry which is preliminary data.</text>
</comment>
<proteinExistence type="predicted"/>
<gene>
    <name evidence="2" type="ORF">LTR97_009351</name>
</gene>
<protein>
    <submittedName>
        <fullName evidence="2">Uncharacterized protein</fullName>
    </submittedName>
</protein>
<accession>A0AAN8A1B3</accession>
<organism evidence="2 3">
    <name type="scientific">Elasticomyces elasticus</name>
    <dbReference type="NCBI Taxonomy" id="574655"/>
    <lineage>
        <taxon>Eukaryota</taxon>
        <taxon>Fungi</taxon>
        <taxon>Dikarya</taxon>
        <taxon>Ascomycota</taxon>
        <taxon>Pezizomycotina</taxon>
        <taxon>Dothideomycetes</taxon>
        <taxon>Dothideomycetidae</taxon>
        <taxon>Mycosphaerellales</taxon>
        <taxon>Teratosphaeriaceae</taxon>
        <taxon>Elasticomyces</taxon>
    </lineage>
</organism>
<dbReference type="EMBL" id="JAVRQU010000015">
    <property type="protein sequence ID" value="KAK5694761.1"/>
    <property type="molecule type" value="Genomic_DNA"/>
</dbReference>
<sequence>MLALRKPYFSYFSLTSEPVMSLPAAKSEVIQEAGDRPLVTVPYSCLYQNVNAALKRKSMGKGDYSDLAGWQWEQRNWIEKMMVALNGPVAGPPEEADDQQIMSLWREGQNRFKWFLAEELGAPGGMDKAEKSMWLLLDHVYKLHSPSFTTPFKSDPSFKTAPRRLERIIAILTDYPRLGLRIVMNDIDLDLFAADPETIVQSFKDEIFDFIELKDPSQKWRRPENPAPSSSTSTKDSTSKTP</sequence>
<evidence type="ECO:0000313" key="3">
    <source>
        <dbReference type="Proteomes" id="UP001310594"/>
    </source>
</evidence>